<evidence type="ECO:0000256" key="1">
    <source>
        <dbReference type="SAM" id="MobiDB-lite"/>
    </source>
</evidence>
<accession>A0AAF0DK91</accession>
<sequence length="162" mass="18320">MEPGYISRGCHLAKDDDRSRNSAVPTSTLNIIHGAGRSKDYPRCQTATPPSRVPISTATESQKLIPSPTGWSTSPQSNGPRSVQNFFEISLRSPSRSFLPLIQKTNEIHRFHRIPSDLRRYLEYMAKIKATHGSVLEFIIRERLRWDDLKPKGARPFEHPGA</sequence>
<feature type="region of interest" description="Disordered" evidence="1">
    <location>
        <begin position="1"/>
        <end position="82"/>
    </location>
</feature>
<organism evidence="2 3">
    <name type="scientific">Emydomyces testavorans</name>
    <dbReference type="NCBI Taxonomy" id="2070801"/>
    <lineage>
        <taxon>Eukaryota</taxon>
        <taxon>Fungi</taxon>
        <taxon>Dikarya</taxon>
        <taxon>Ascomycota</taxon>
        <taxon>Pezizomycotina</taxon>
        <taxon>Eurotiomycetes</taxon>
        <taxon>Eurotiomycetidae</taxon>
        <taxon>Onygenales</taxon>
        <taxon>Nannizziopsiaceae</taxon>
        <taxon>Emydomyces</taxon>
    </lineage>
</organism>
<dbReference type="Pfam" id="PF12239">
    <property type="entry name" value="DUF3605"/>
    <property type="match status" value="1"/>
</dbReference>
<feature type="compositionally biased region" description="Polar residues" evidence="1">
    <location>
        <begin position="21"/>
        <end position="30"/>
    </location>
</feature>
<proteinExistence type="predicted"/>
<evidence type="ECO:0000313" key="3">
    <source>
        <dbReference type="Proteomes" id="UP001219355"/>
    </source>
</evidence>
<dbReference type="EMBL" id="CP120628">
    <property type="protein sequence ID" value="WEW58986.1"/>
    <property type="molecule type" value="Genomic_DNA"/>
</dbReference>
<protein>
    <submittedName>
        <fullName evidence="2">Uncharacterized protein</fullName>
    </submittedName>
</protein>
<evidence type="ECO:0000313" key="2">
    <source>
        <dbReference type="EMBL" id="WEW58986.1"/>
    </source>
</evidence>
<dbReference type="Proteomes" id="UP001219355">
    <property type="component" value="Chromosome 2"/>
</dbReference>
<dbReference type="InterPro" id="IPR022036">
    <property type="entry name" value="DUF3605"/>
</dbReference>
<feature type="compositionally biased region" description="Polar residues" evidence="1">
    <location>
        <begin position="45"/>
        <end position="82"/>
    </location>
</feature>
<name>A0AAF0DK91_9EURO</name>
<dbReference type="AlphaFoldDB" id="A0AAF0DK91"/>
<reference evidence="2" key="1">
    <citation type="submission" date="2023-03" db="EMBL/GenBank/DDBJ databases">
        <title>Emydomyces testavorans Genome Sequence.</title>
        <authorList>
            <person name="Hoyer L."/>
        </authorList>
    </citation>
    <scope>NUCLEOTIDE SEQUENCE</scope>
    <source>
        <strain evidence="2">16-2883</strain>
    </source>
</reference>
<gene>
    <name evidence="2" type="ORF">PRK78_004454</name>
</gene>
<keyword evidence="3" id="KW-1185">Reference proteome</keyword>